<name>A0A381YBR5_9ZZZZ</name>
<dbReference type="AlphaFoldDB" id="A0A381YBR5"/>
<gene>
    <name evidence="1" type="ORF">METZ01_LOCUS127393</name>
</gene>
<accession>A0A381YBR5</accession>
<sequence>MFFLLWAGEHQIRWLYYYLAIDIGGPQQSYWLHRFGSIPQ</sequence>
<protein>
    <submittedName>
        <fullName evidence="1">Uncharacterized protein</fullName>
    </submittedName>
</protein>
<proteinExistence type="predicted"/>
<reference evidence="1" key="1">
    <citation type="submission" date="2018-05" db="EMBL/GenBank/DDBJ databases">
        <authorList>
            <person name="Lanie J.A."/>
            <person name="Ng W.-L."/>
            <person name="Kazmierczak K.M."/>
            <person name="Andrzejewski T.M."/>
            <person name="Davidsen T.M."/>
            <person name="Wayne K.J."/>
            <person name="Tettelin H."/>
            <person name="Glass J.I."/>
            <person name="Rusch D."/>
            <person name="Podicherti R."/>
            <person name="Tsui H.-C.T."/>
            <person name="Winkler M.E."/>
        </authorList>
    </citation>
    <scope>NUCLEOTIDE SEQUENCE</scope>
</reference>
<evidence type="ECO:0000313" key="1">
    <source>
        <dbReference type="EMBL" id="SVA74539.1"/>
    </source>
</evidence>
<organism evidence="1">
    <name type="scientific">marine metagenome</name>
    <dbReference type="NCBI Taxonomy" id="408172"/>
    <lineage>
        <taxon>unclassified sequences</taxon>
        <taxon>metagenomes</taxon>
        <taxon>ecological metagenomes</taxon>
    </lineage>
</organism>
<dbReference type="EMBL" id="UINC01017866">
    <property type="protein sequence ID" value="SVA74539.1"/>
    <property type="molecule type" value="Genomic_DNA"/>
</dbReference>